<name>A0A1H8HGD6_9BACI</name>
<protein>
    <recommendedName>
        <fullName evidence="4">Dihydroorotate dehydrogenase</fullName>
    </recommendedName>
</protein>
<dbReference type="AlphaFoldDB" id="A0A1H8HGD6"/>
<evidence type="ECO:0000313" key="3">
    <source>
        <dbReference type="Proteomes" id="UP000198553"/>
    </source>
</evidence>
<evidence type="ECO:0000256" key="1">
    <source>
        <dbReference type="ARBA" id="ARBA00007189"/>
    </source>
</evidence>
<reference evidence="3" key="1">
    <citation type="submission" date="2016-10" db="EMBL/GenBank/DDBJ databases">
        <authorList>
            <person name="Varghese N."/>
            <person name="Submissions S."/>
        </authorList>
    </citation>
    <scope>NUCLEOTIDE SEQUENCE [LARGE SCALE GENOMIC DNA]</scope>
    <source>
        <strain evidence="3">B48,IBRC-M 10115,DSM 25386,CECT 8001</strain>
    </source>
</reference>
<dbReference type="EMBL" id="FOBW01000015">
    <property type="protein sequence ID" value="SEN55059.1"/>
    <property type="molecule type" value="Genomic_DNA"/>
</dbReference>
<organism evidence="2 3">
    <name type="scientific">Mesobacillus persicus</name>
    <dbReference type="NCBI Taxonomy" id="930146"/>
    <lineage>
        <taxon>Bacteria</taxon>
        <taxon>Bacillati</taxon>
        <taxon>Bacillota</taxon>
        <taxon>Bacilli</taxon>
        <taxon>Bacillales</taxon>
        <taxon>Bacillaceae</taxon>
        <taxon>Mesobacillus</taxon>
    </lineage>
</organism>
<keyword evidence="3" id="KW-1185">Reference proteome</keyword>
<dbReference type="RefSeq" id="WP_090748897.1">
    <property type="nucleotide sequence ID" value="NZ_FOBW01000015.1"/>
</dbReference>
<accession>A0A1H8HGD6</accession>
<dbReference type="STRING" id="930146.SAMN05192533_1158"/>
<sequence length="94" mass="10393">MSSLMIVGADRLGGILDKLSSVGFDDVYHVNGRKGKMVNMEIPEKVSCILVLTDYVNHNLSTVIKKRAKSQSIPIYFAKRSWCSIYTVLKGVSA</sequence>
<evidence type="ECO:0000313" key="2">
    <source>
        <dbReference type="EMBL" id="SEN55059.1"/>
    </source>
</evidence>
<gene>
    <name evidence="2" type="ORF">SAMN05192533_1158</name>
</gene>
<dbReference type="PIRSF" id="PIRSF020408">
    <property type="entry name" value="UCP020408"/>
    <property type="match status" value="1"/>
</dbReference>
<evidence type="ECO:0008006" key="4">
    <source>
        <dbReference type="Google" id="ProtNLM"/>
    </source>
</evidence>
<dbReference type="Proteomes" id="UP000198553">
    <property type="component" value="Unassembled WGS sequence"/>
</dbReference>
<proteinExistence type="inferred from homology"/>
<dbReference type="Pfam" id="PF10087">
    <property type="entry name" value="DUF2325"/>
    <property type="match status" value="1"/>
</dbReference>
<comment type="similarity">
    <text evidence="1">Belongs to the UPF0751 family.</text>
</comment>
<dbReference type="InterPro" id="IPR016772">
    <property type="entry name" value="UCP020408"/>
</dbReference>
<dbReference type="OrthoDB" id="5324142at2"/>